<accession>A0ABP8LJP0</accession>
<evidence type="ECO:0000313" key="1">
    <source>
        <dbReference type="EMBL" id="GAA4430310.1"/>
    </source>
</evidence>
<comment type="caution">
    <text evidence="1">The sequence shown here is derived from an EMBL/GenBank/DDBJ whole genome shotgun (WGS) entry which is preliminary data.</text>
</comment>
<name>A0ABP8LJP0_9MICO</name>
<organism evidence="1 2">
    <name type="scientific">Georgenia halophila</name>
    <dbReference type="NCBI Taxonomy" id="620889"/>
    <lineage>
        <taxon>Bacteria</taxon>
        <taxon>Bacillati</taxon>
        <taxon>Actinomycetota</taxon>
        <taxon>Actinomycetes</taxon>
        <taxon>Micrococcales</taxon>
        <taxon>Bogoriellaceae</taxon>
        <taxon>Georgenia</taxon>
    </lineage>
</organism>
<protein>
    <submittedName>
        <fullName evidence="1">Uncharacterized protein</fullName>
    </submittedName>
</protein>
<keyword evidence="2" id="KW-1185">Reference proteome</keyword>
<sequence length="72" mass="7311">MSEASTPRTGYPDGIAAPKSAVNRTNLRELTAVPGLERFGADAVGYCGPEGCVVPDTETTSAEVRGASLGQG</sequence>
<gene>
    <name evidence="1" type="ORF">GCM10023169_33590</name>
</gene>
<dbReference type="EMBL" id="BAABGN010000013">
    <property type="protein sequence ID" value="GAA4430310.1"/>
    <property type="molecule type" value="Genomic_DNA"/>
</dbReference>
<dbReference type="Proteomes" id="UP001500622">
    <property type="component" value="Unassembled WGS sequence"/>
</dbReference>
<proteinExistence type="predicted"/>
<evidence type="ECO:0000313" key="2">
    <source>
        <dbReference type="Proteomes" id="UP001500622"/>
    </source>
</evidence>
<reference evidence="2" key="1">
    <citation type="journal article" date="2019" name="Int. J. Syst. Evol. Microbiol.">
        <title>The Global Catalogue of Microorganisms (GCM) 10K type strain sequencing project: providing services to taxonomists for standard genome sequencing and annotation.</title>
        <authorList>
            <consortium name="The Broad Institute Genomics Platform"/>
            <consortium name="The Broad Institute Genome Sequencing Center for Infectious Disease"/>
            <person name="Wu L."/>
            <person name="Ma J."/>
        </authorList>
    </citation>
    <scope>NUCLEOTIDE SEQUENCE [LARGE SCALE GENOMIC DNA]</scope>
    <source>
        <strain evidence="2">JCM 17810</strain>
    </source>
</reference>